<reference evidence="2 3" key="1">
    <citation type="journal article" date="2019" name="Syst. Appl. Microbiol.">
        <title>Microvirga tunisiensis sp. nov., a root nodule symbiotic bacterium isolated from Lupinus micranthus and L. luteus grown in Northern Tunisia.</title>
        <authorList>
            <person name="Msaddak A."/>
            <person name="Rejili M."/>
            <person name="Duran D."/>
            <person name="Mars M."/>
            <person name="Palacios J.M."/>
            <person name="Ruiz-Argueso T."/>
            <person name="Rey L."/>
            <person name="Imperial J."/>
        </authorList>
    </citation>
    <scope>NUCLEOTIDE SEQUENCE [LARGE SCALE GENOMIC DNA]</scope>
    <source>
        <strain evidence="2 3">Lmie10</strain>
    </source>
</reference>
<dbReference type="InterPro" id="IPR001584">
    <property type="entry name" value="Integrase_cat-core"/>
</dbReference>
<dbReference type="OrthoDB" id="5287589at2"/>
<organism evidence="2 3">
    <name type="scientific">Microvirga tunisiensis</name>
    <dbReference type="NCBI Taxonomy" id="2108360"/>
    <lineage>
        <taxon>Bacteria</taxon>
        <taxon>Pseudomonadati</taxon>
        <taxon>Pseudomonadota</taxon>
        <taxon>Alphaproteobacteria</taxon>
        <taxon>Hyphomicrobiales</taxon>
        <taxon>Methylobacteriaceae</taxon>
        <taxon>Microvirga</taxon>
    </lineage>
</organism>
<feature type="domain" description="Integrase catalytic" evidence="1">
    <location>
        <begin position="142"/>
        <end position="347"/>
    </location>
</feature>
<name>A0A5N7MVT2_9HYPH</name>
<evidence type="ECO:0000313" key="3">
    <source>
        <dbReference type="Proteomes" id="UP000403266"/>
    </source>
</evidence>
<dbReference type="Proteomes" id="UP000403266">
    <property type="component" value="Unassembled WGS sequence"/>
</dbReference>
<proteinExistence type="predicted"/>
<dbReference type="AlphaFoldDB" id="A0A5N7MVT2"/>
<dbReference type="EMBL" id="VOSK01000534">
    <property type="protein sequence ID" value="MPR31077.1"/>
    <property type="molecule type" value="Genomic_DNA"/>
</dbReference>
<dbReference type="InterPro" id="IPR036397">
    <property type="entry name" value="RNaseH_sf"/>
</dbReference>
<evidence type="ECO:0000259" key="1">
    <source>
        <dbReference type="PROSITE" id="PS50994"/>
    </source>
</evidence>
<gene>
    <name evidence="2" type="ORF">FS320_40770</name>
</gene>
<evidence type="ECO:0000313" key="2">
    <source>
        <dbReference type="EMBL" id="MPR31077.1"/>
    </source>
</evidence>
<comment type="caution">
    <text evidence="2">The sequence shown here is derived from an EMBL/GenBank/DDBJ whole genome shotgun (WGS) entry which is preliminary data.</text>
</comment>
<accession>A0A5N7MVT2</accession>
<dbReference type="Gene3D" id="3.30.420.10">
    <property type="entry name" value="Ribonuclease H-like superfamily/Ribonuclease H"/>
    <property type="match status" value="1"/>
</dbReference>
<dbReference type="GO" id="GO:0003676">
    <property type="term" value="F:nucleic acid binding"/>
    <property type="evidence" value="ECO:0007669"/>
    <property type="project" value="InterPro"/>
</dbReference>
<dbReference type="GO" id="GO:0015074">
    <property type="term" value="P:DNA integration"/>
    <property type="evidence" value="ECO:0007669"/>
    <property type="project" value="InterPro"/>
</dbReference>
<dbReference type="PROSITE" id="PS50994">
    <property type="entry name" value="INTEGRASE"/>
    <property type="match status" value="1"/>
</dbReference>
<dbReference type="RefSeq" id="WP_152718227.1">
    <property type="nucleotide sequence ID" value="NZ_VOSJ01000572.1"/>
</dbReference>
<sequence length="585" mass="66333">MTFAALQTNYCKCGGPGKRRNPTGKKLGRPRVYTRIAGINPGINVNDEVHSYFHVGATHYFARKCSMQKALDHIIDIYFSKEFTDDQGRVRIHIDENAKPTLTQFRYFVNTTYPFAERYRKRNGQKRWNLEGRGLVGRADGDIQGPGDRYFIDATVGDVYLRSQLDRQRIVGRPVIYFVIDTFSRLIVGIYVGFEGPSWIGAMMALVNVVTPKVSFCRQYGIDIEEMDRPSHYLPKILQADCGELKNTRLGHNIVHGLHVEIDNVGPWRPDLQALVERRFGSVPATFKEFVPGYIRSDFKERGAEDYRFTSKLNLYEYTGNVIRAVIEHNYHPIGGKLPPAEMITEGMTACPIDLWNWGIINRSEALPTASVDEVALNVMYPDKAKVTSKGIEFNGDFYSCPTALREEWFSIARKQEWHEAISYDPRDLGTFYLRNSKLPNGYEVCSLLDPNSSRAGKTLVEVQELDHAYKDNLAATENERQSRRIQSRREMRAVEKRAIAEAKAIGSPEGTKTARLASIRENRSQEREAQRARERFNLAQSNAVDKVTVSSDLGGSGSPTNSMTSDLLAILRQHRQDRGRDGDG</sequence>
<protein>
    <submittedName>
        <fullName evidence="2">Transposase family protein</fullName>
    </submittedName>
</protein>
<keyword evidence="3" id="KW-1185">Reference proteome</keyword>
<dbReference type="SUPFAM" id="SSF53098">
    <property type="entry name" value="Ribonuclease H-like"/>
    <property type="match status" value="1"/>
</dbReference>
<dbReference type="InterPro" id="IPR012337">
    <property type="entry name" value="RNaseH-like_sf"/>
</dbReference>